<keyword evidence="3" id="KW-1185">Reference proteome</keyword>
<dbReference type="AlphaFoldDB" id="A0A254T8J0"/>
<dbReference type="InterPro" id="IPR036188">
    <property type="entry name" value="FAD/NAD-bd_sf"/>
</dbReference>
<dbReference type="PANTHER" id="PTHR16128:SF5">
    <property type="entry name" value="FAD_NAD(P)-BINDING OXIDOREDUCTASE FAMILY PROTEIN"/>
    <property type="match status" value="1"/>
</dbReference>
<dbReference type="PANTHER" id="PTHR16128">
    <property type="entry name" value="FAD/NAD(P)-BINDING OXIDOREDUCTASE FAMILY PROTEIN"/>
    <property type="match status" value="1"/>
</dbReference>
<protein>
    <recommendedName>
        <fullName evidence="1">Amine oxidase domain-containing protein</fullName>
    </recommendedName>
</protein>
<dbReference type="InterPro" id="IPR002937">
    <property type="entry name" value="Amino_oxidase"/>
</dbReference>
<dbReference type="SUPFAM" id="SSF51905">
    <property type="entry name" value="FAD/NAD(P)-binding domain"/>
    <property type="match status" value="1"/>
</dbReference>
<dbReference type="Pfam" id="PF13450">
    <property type="entry name" value="NAD_binding_8"/>
    <property type="match status" value="1"/>
</dbReference>
<sequence length="334" mass="36261">MHIAVIGAGMAGLTCARRLQQQGHHVTVYERNADVGGRMGTRQTELGGFDHGAQYFTATSERFKKEVAAWREAGWAAPWEGRLVMLDNGVARPAGRASTKQRMVAVPGMGALGAHLAEDIDVRREQTVTALERNGDGWLLSVQCDSVPIAATAGPFDAVVVALPSDLAARLLQPVSVLAALVEQEHLEPCWALILGFAQSLDLDYDGAWVEGTRLKWIARDASKPQRRPGEHWIGHASVVWSMEHLADDPERVKEKLLKAFHEATGTHVQPVYADVHRWRYAQAVSTLPGECLWDGETKLGVCGDWFAAGLDGSGRVENAYLSGSALADTLNKA</sequence>
<accession>A0A254T8J0</accession>
<gene>
    <name evidence="2" type="ORF">AYR66_05120</name>
</gene>
<dbReference type="OrthoDB" id="5792777at2"/>
<evidence type="ECO:0000313" key="3">
    <source>
        <dbReference type="Proteomes" id="UP000197535"/>
    </source>
</evidence>
<evidence type="ECO:0000259" key="1">
    <source>
        <dbReference type="Pfam" id="PF01593"/>
    </source>
</evidence>
<evidence type="ECO:0000313" key="2">
    <source>
        <dbReference type="EMBL" id="OWW18956.1"/>
    </source>
</evidence>
<comment type="caution">
    <text evidence="2">The sequence shown here is derived from an EMBL/GenBank/DDBJ whole genome shotgun (WGS) entry which is preliminary data.</text>
</comment>
<name>A0A254T8J0_9BURK</name>
<dbReference type="RefSeq" id="WP_088705881.1">
    <property type="nucleotide sequence ID" value="NZ_LSTO01000001.1"/>
</dbReference>
<organism evidence="2 3">
    <name type="scientific">Noviherbaspirillum denitrificans</name>
    <dbReference type="NCBI Taxonomy" id="1968433"/>
    <lineage>
        <taxon>Bacteria</taxon>
        <taxon>Pseudomonadati</taxon>
        <taxon>Pseudomonadota</taxon>
        <taxon>Betaproteobacteria</taxon>
        <taxon>Burkholderiales</taxon>
        <taxon>Oxalobacteraceae</taxon>
        <taxon>Noviherbaspirillum</taxon>
    </lineage>
</organism>
<dbReference type="Pfam" id="PF01593">
    <property type="entry name" value="Amino_oxidase"/>
    <property type="match status" value="1"/>
</dbReference>
<reference evidence="2 3" key="1">
    <citation type="submission" date="2016-02" db="EMBL/GenBank/DDBJ databases">
        <authorList>
            <person name="Wen L."/>
            <person name="He K."/>
            <person name="Yang H."/>
        </authorList>
    </citation>
    <scope>NUCLEOTIDE SEQUENCE [LARGE SCALE GENOMIC DNA]</scope>
    <source>
        <strain evidence="2 3">TSA40</strain>
    </source>
</reference>
<proteinExistence type="predicted"/>
<dbReference type="Gene3D" id="3.90.660.10">
    <property type="match status" value="1"/>
</dbReference>
<dbReference type="Gene3D" id="3.50.50.60">
    <property type="entry name" value="FAD/NAD(P)-binding domain"/>
    <property type="match status" value="1"/>
</dbReference>
<feature type="domain" description="Amine oxidase" evidence="1">
    <location>
        <begin position="104"/>
        <end position="329"/>
    </location>
</feature>
<dbReference type="Proteomes" id="UP000197535">
    <property type="component" value="Unassembled WGS sequence"/>
</dbReference>
<dbReference type="GO" id="GO:0016491">
    <property type="term" value="F:oxidoreductase activity"/>
    <property type="evidence" value="ECO:0007669"/>
    <property type="project" value="InterPro"/>
</dbReference>
<dbReference type="PRINTS" id="PR00419">
    <property type="entry name" value="ADXRDTASE"/>
</dbReference>
<dbReference type="EMBL" id="LSTO01000001">
    <property type="protein sequence ID" value="OWW18956.1"/>
    <property type="molecule type" value="Genomic_DNA"/>
</dbReference>